<dbReference type="Gene3D" id="3.30.505.10">
    <property type="entry name" value="SH2 domain"/>
    <property type="match status" value="1"/>
</dbReference>
<name>A0AAE0ZW02_9GAST</name>
<comment type="caution">
    <text evidence="2">The sequence shown here is derived from an EMBL/GenBank/DDBJ whole genome shotgun (WGS) entry which is preliminary data.</text>
</comment>
<keyword evidence="3" id="KW-1185">Reference proteome</keyword>
<organism evidence="2 3">
    <name type="scientific">Elysia crispata</name>
    <name type="common">lettuce slug</name>
    <dbReference type="NCBI Taxonomy" id="231223"/>
    <lineage>
        <taxon>Eukaryota</taxon>
        <taxon>Metazoa</taxon>
        <taxon>Spiralia</taxon>
        <taxon>Lophotrochozoa</taxon>
        <taxon>Mollusca</taxon>
        <taxon>Gastropoda</taxon>
        <taxon>Heterobranchia</taxon>
        <taxon>Euthyneura</taxon>
        <taxon>Panpulmonata</taxon>
        <taxon>Sacoglossa</taxon>
        <taxon>Placobranchoidea</taxon>
        <taxon>Plakobranchidae</taxon>
        <taxon>Elysia</taxon>
    </lineage>
</organism>
<dbReference type="InterPro" id="IPR000980">
    <property type="entry name" value="SH2"/>
</dbReference>
<dbReference type="Proteomes" id="UP001283361">
    <property type="component" value="Unassembled WGS sequence"/>
</dbReference>
<evidence type="ECO:0000259" key="1">
    <source>
        <dbReference type="Pfam" id="PF00017"/>
    </source>
</evidence>
<protein>
    <recommendedName>
        <fullName evidence="1">SH2 domain-containing protein</fullName>
    </recommendedName>
</protein>
<dbReference type="PANTHER" id="PTHR46037">
    <property type="entry name" value="PROTEIN ENHANCER OF SEVENLESS 2B"/>
    <property type="match status" value="1"/>
</dbReference>
<reference evidence="2" key="1">
    <citation type="journal article" date="2023" name="G3 (Bethesda)">
        <title>A reference genome for the long-term kleptoplast-retaining sea slug Elysia crispata morphotype clarki.</title>
        <authorList>
            <person name="Eastman K.E."/>
            <person name="Pendleton A.L."/>
            <person name="Shaikh M.A."/>
            <person name="Suttiyut T."/>
            <person name="Ogas R."/>
            <person name="Tomko P."/>
            <person name="Gavelis G."/>
            <person name="Widhalm J.R."/>
            <person name="Wisecaver J.H."/>
        </authorList>
    </citation>
    <scope>NUCLEOTIDE SEQUENCE</scope>
    <source>
        <strain evidence="2">ECLA1</strain>
    </source>
</reference>
<feature type="domain" description="SH2" evidence="1">
    <location>
        <begin position="72"/>
        <end position="133"/>
    </location>
</feature>
<dbReference type="InterPro" id="IPR043539">
    <property type="entry name" value="Grb2-like"/>
</dbReference>
<dbReference type="AlphaFoldDB" id="A0AAE0ZW02"/>
<dbReference type="Pfam" id="PF00017">
    <property type="entry name" value="SH2"/>
    <property type="match status" value="1"/>
</dbReference>
<dbReference type="InterPro" id="IPR036860">
    <property type="entry name" value="SH2_dom_sf"/>
</dbReference>
<gene>
    <name evidence="2" type="ORF">RRG08_037091</name>
</gene>
<evidence type="ECO:0000313" key="3">
    <source>
        <dbReference type="Proteomes" id="UP001283361"/>
    </source>
</evidence>
<accession>A0AAE0ZW02</accession>
<sequence>MAHMTVDSQVRPAFLQNSSVTFPLITGILTFGLKMRIHDFAIYEEKNWVKAEQDGIGGFVPKNYISLKKVDWFFHGITREQAIEKLKDSPDDTFLVYELINIPGEFHVAVKYGEVQIFKVLRDSIGKYFFQSHARHLFKKDLPPIVAQAI</sequence>
<evidence type="ECO:0000313" key="2">
    <source>
        <dbReference type="EMBL" id="KAK3776585.1"/>
    </source>
</evidence>
<proteinExistence type="predicted"/>
<dbReference type="SUPFAM" id="SSF55550">
    <property type="entry name" value="SH2 domain"/>
    <property type="match status" value="1"/>
</dbReference>
<dbReference type="EMBL" id="JAWDGP010003199">
    <property type="protein sequence ID" value="KAK3776585.1"/>
    <property type="molecule type" value="Genomic_DNA"/>
</dbReference>